<organism evidence="1 2">
    <name type="scientific">Methylotenera oryzisoli</name>
    <dbReference type="NCBI Taxonomy" id="2080758"/>
    <lineage>
        <taxon>Bacteria</taxon>
        <taxon>Pseudomonadati</taxon>
        <taxon>Pseudomonadota</taxon>
        <taxon>Betaproteobacteria</taxon>
        <taxon>Nitrosomonadales</taxon>
        <taxon>Methylophilaceae</taxon>
        <taxon>Methylotenera</taxon>
    </lineage>
</organism>
<keyword evidence="2" id="KW-1185">Reference proteome</keyword>
<evidence type="ECO:0000313" key="1">
    <source>
        <dbReference type="EMBL" id="TFW72070.1"/>
    </source>
</evidence>
<evidence type="ECO:0000313" key="2">
    <source>
        <dbReference type="Proteomes" id="UP000297706"/>
    </source>
</evidence>
<comment type="caution">
    <text evidence="1">The sequence shown here is derived from an EMBL/GenBank/DDBJ whole genome shotgun (WGS) entry which is preliminary data.</text>
</comment>
<gene>
    <name evidence="1" type="ORF">C3Y98_04510</name>
</gene>
<sequence>MDILIKHIPTGSSVELGGDTQKRRLYLGEISNGYGMLWKSKEDYENKKSWQVMAAESSRVKNVKLPEGFDIENMADCIRDKFVTN</sequence>
<dbReference type="EMBL" id="PQVH01000007">
    <property type="protein sequence ID" value="TFW72070.1"/>
    <property type="molecule type" value="Genomic_DNA"/>
</dbReference>
<dbReference type="Proteomes" id="UP000297706">
    <property type="component" value="Unassembled WGS sequence"/>
</dbReference>
<accession>A0A4Y9VTN6</accession>
<reference evidence="1 2" key="1">
    <citation type="submission" date="2018-02" db="EMBL/GenBank/DDBJ databases">
        <title>A novel lanthanide dependent methylotroph, Methylotenera sp. La3113.</title>
        <authorList>
            <person name="Lv H."/>
            <person name="Tani A."/>
        </authorList>
    </citation>
    <scope>NUCLEOTIDE SEQUENCE [LARGE SCALE GENOMIC DNA]</scope>
    <source>
        <strain evidence="1 2">La3113</strain>
    </source>
</reference>
<proteinExistence type="predicted"/>
<name>A0A4Y9VTN6_9PROT</name>
<protein>
    <submittedName>
        <fullName evidence="1">Uncharacterized protein</fullName>
    </submittedName>
</protein>
<dbReference type="AlphaFoldDB" id="A0A4Y9VTN6"/>
<dbReference type="RefSeq" id="WP_135276920.1">
    <property type="nucleotide sequence ID" value="NZ_PQVH01000007.1"/>
</dbReference>